<evidence type="ECO:0000313" key="3">
    <source>
        <dbReference type="Proteomes" id="UP001607303"/>
    </source>
</evidence>
<proteinExistence type="predicted"/>
<dbReference type="EMBL" id="JAYRBN010000075">
    <property type="protein sequence ID" value="KAL2732605.1"/>
    <property type="molecule type" value="Genomic_DNA"/>
</dbReference>
<name>A0ABD2BIL5_VESMC</name>
<organism evidence="2 3">
    <name type="scientific">Vespula maculifrons</name>
    <name type="common">Eastern yellow jacket</name>
    <name type="synonym">Wasp</name>
    <dbReference type="NCBI Taxonomy" id="7453"/>
    <lineage>
        <taxon>Eukaryota</taxon>
        <taxon>Metazoa</taxon>
        <taxon>Ecdysozoa</taxon>
        <taxon>Arthropoda</taxon>
        <taxon>Hexapoda</taxon>
        <taxon>Insecta</taxon>
        <taxon>Pterygota</taxon>
        <taxon>Neoptera</taxon>
        <taxon>Endopterygota</taxon>
        <taxon>Hymenoptera</taxon>
        <taxon>Apocrita</taxon>
        <taxon>Aculeata</taxon>
        <taxon>Vespoidea</taxon>
        <taxon>Vespidae</taxon>
        <taxon>Vespinae</taxon>
        <taxon>Vespula</taxon>
    </lineage>
</organism>
<feature type="chain" id="PRO_5044831970" evidence="1">
    <location>
        <begin position="19"/>
        <end position="70"/>
    </location>
</feature>
<sequence>MTGSRSFLELLPPLLVFCQVFNHGLILEEETEPNYLTAAVGEYVVFNCDLDFPHETPIPYILQWNRDVSV</sequence>
<protein>
    <submittedName>
        <fullName evidence="2">Protein borderless isoform X2</fullName>
    </submittedName>
</protein>
<gene>
    <name evidence="2" type="ORF">V1477_014846</name>
</gene>
<comment type="caution">
    <text evidence="2">The sequence shown here is derived from an EMBL/GenBank/DDBJ whole genome shotgun (WGS) entry which is preliminary data.</text>
</comment>
<keyword evidence="3" id="KW-1185">Reference proteome</keyword>
<keyword evidence="1" id="KW-0732">Signal</keyword>
<accession>A0ABD2BIL5</accession>
<evidence type="ECO:0000256" key="1">
    <source>
        <dbReference type="SAM" id="SignalP"/>
    </source>
</evidence>
<dbReference type="Proteomes" id="UP001607303">
    <property type="component" value="Unassembled WGS sequence"/>
</dbReference>
<reference evidence="2 3" key="1">
    <citation type="journal article" date="2024" name="Ann. Entomol. Soc. Am.">
        <title>Genomic analyses of the southern and eastern yellowjacket wasps (Hymenoptera: Vespidae) reveal evolutionary signatures of social life.</title>
        <authorList>
            <person name="Catto M.A."/>
            <person name="Caine P.B."/>
            <person name="Orr S.E."/>
            <person name="Hunt B.G."/>
            <person name="Goodisman M.A.D."/>
        </authorList>
    </citation>
    <scope>NUCLEOTIDE SEQUENCE [LARGE SCALE GENOMIC DNA]</scope>
    <source>
        <strain evidence="2">232</strain>
        <tissue evidence="2">Head and thorax</tissue>
    </source>
</reference>
<feature type="signal peptide" evidence="1">
    <location>
        <begin position="1"/>
        <end position="18"/>
    </location>
</feature>
<evidence type="ECO:0000313" key="2">
    <source>
        <dbReference type="EMBL" id="KAL2732605.1"/>
    </source>
</evidence>
<dbReference type="AlphaFoldDB" id="A0ABD2BIL5"/>